<keyword evidence="1" id="KW-0472">Membrane</keyword>
<evidence type="ECO:0000256" key="1">
    <source>
        <dbReference type="SAM" id="Phobius"/>
    </source>
</evidence>
<dbReference type="RefSeq" id="WP_380135923.1">
    <property type="nucleotide sequence ID" value="NZ_JBHLUI010000003.1"/>
</dbReference>
<name>A0ABV5LRJ1_9ACTN</name>
<protein>
    <recommendedName>
        <fullName evidence="4">Secreted protein</fullName>
    </recommendedName>
</protein>
<keyword evidence="1" id="KW-1133">Transmembrane helix</keyword>
<feature type="transmembrane region" description="Helical" evidence="1">
    <location>
        <begin position="12"/>
        <end position="32"/>
    </location>
</feature>
<accession>A0ABV5LRJ1</accession>
<dbReference type="EMBL" id="JBHMDM010000004">
    <property type="protein sequence ID" value="MFB9376702.1"/>
    <property type="molecule type" value="Genomic_DNA"/>
</dbReference>
<keyword evidence="3" id="KW-1185">Reference proteome</keyword>
<keyword evidence="1" id="KW-0812">Transmembrane</keyword>
<proteinExistence type="predicted"/>
<reference evidence="2 3" key="1">
    <citation type="submission" date="2024-09" db="EMBL/GenBank/DDBJ databases">
        <authorList>
            <person name="Sun Q."/>
            <person name="Mori K."/>
        </authorList>
    </citation>
    <scope>NUCLEOTIDE SEQUENCE [LARGE SCALE GENOMIC DNA]</scope>
    <source>
        <strain evidence="2 3">TISTR 1856</strain>
    </source>
</reference>
<evidence type="ECO:0000313" key="3">
    <source>
        <dbReference type="Proteomes" id="UP001589748"/>
    </source>
</evidence>
<gene>
    <name evidence="2" type="ORF">ACFFVI_06945</name>
</gene>
<evidence type="ECO:0008006" key="4">
    <source>
        <dbReference type="Google" id="ProtNLM"/>
    </source>
</evidence>
<dbReference type="Proteomes" id="UP001589748">
    <property type="component" value="Unassembled WGS sequence"/>
</dbReference>
<organism evidence="2 3">
    <name type="scientific">Kineococcus gynurae</name>
    <dbReference type="NCBI Taxonomy" id="452979"/>
    <lineage>
        <taxon>Bacteria</taxon>
        <taxon>Bacillati</taxon>
        <taxon>Actinomycetota</taxon>
        <taxon>Actinomycetes</taxon>
        <taxon>Kineosporiales</taxon>
        <taxon>Kineosporiaceae</taxon>
        <taxon>Kineococcus</taxon>
    </lineage>
</organism>
<comment type="caution">
    <text evidence="2">The sequence shown here is derived from an EMBL/GenBank/DDBJ whole genome shotgun (WGS) entry which is preliminary data.</text>
</comment>
<evidence type="ECO:0000313" key="2">
    <source>
        <dbReference type="EMBL" id="MFB9376702.1"/>
    </source>
</evidence>
<sequence length="200" mass="21200">MNSRTKDRLRRSLAPVGLVLALVVVVVVWAPWGEPLPRGVELGDCDAGGSWDVSVTATWAGGTGAGPLPGIELLRPFLDPPDPGPPGPRLDAVLSACGTLSVAVDLGTVSGARLVPSSVEVQEQRLQIGRGRIYPNDPFLLPCPENASCGGWQGWYFTLESPDAGEAWFAAPVTWREPGSTLEDFSGMVDVRVRVQASRS</sequence>